<dbReference type="InterPro" id="IPR021647">
    <property type="entry name" value="CusF_Ec"/>
</dbReference>
<name>A0A2U8FQX2_9BURK</name>
<organism evidence="2 3">
    <name type="scientific">Aquabacterium olei</name>
    <dbReference type="NCBI Taxonomy" id="1296669"/>
    <lineage>
        <taxon>Bacteria</taxon>
        <taxon>Pseudomonadati</taxon>
        <taxon>Pseudomonadota</taxon>
        <taxon>Betaproteobacteria</taxon>
        <taxon>Burkholderiales</taxon>
        <taxon>Aquabacterium</taxon>
    </lineage>
</organism>
<dbReference type="Pfam" id="PF11604">
    <property type="entry name" value="CusF_Ec"/>
    <property type="match status" value="1"/>
</dbReference>
<proteinExistence type="predicted"/>
<dbReference type="AlphaFoldDB" id="A0A2U8FQX2"/>
<dbReference type="RefSeq" id="WP_109036460.1">
    <property type="nucleotide sequence ID" value="NZ_CP029210.1"/>
</dbReference>
<dbReference type="KEGG" id="aon:DEH84_08460"/>
<evidence type="ECO:0000256" key="1">
    <source>
        <dbReference type="SAM" id="SignalP"/>
    </source>
</evidence>
<reference evidence="2 3" key="1">
    <citation type="submission" date="2018-05" db="EMBL/GenBank/DDBJ databases">
        <title>complete genome sequence of Aquabacterium olei NBRC 110486.</title>
        <authorList>
            <person name="Tang B."/>
            <person name="Chang J."/>
            <person name="Zhang L."/>
            <person name="Yang H."/>
        </authorList>
    </citation>
    <scope>NUCLEOTIDE SEQUENCE [LARGE SCALE GENOMIC DNA]</scope>
    <source>
        <strain evidence="2 3">NBRC 110486</strain>
    </source>
</reference>
<dbReference type="Proteomes" id="UP000244892">
    <property type="component" value="Chromosome"/>
</dbReference>
<feature type="signal peptide" evidence="1">
    <location>
        <begin position="1"/>
        <end position="25"/>
    </location>
</feature>
<gene>
    <name evidence="2" type="ORF">DEH84_08460</name>
</gene>
<feature type="chain" id="PRO_5015933110" evidence="1">
    <location>
        <begin position="26"/>
        <end position="113"/>
    </location>
</feature>
<protein>
    <submittedName>
        <fullName evidence="2">Copper-binding protein</fullName>
    </submittedName>
</protein>
<keyword evidence="3" id="KW-1185">Reference proteome</keyword>
<evidence type="ECO:0000313" key="3">
    <source>
        <dbReference type="Proteomes" id="UP000244892"/>
    </source>
</evidence>
<sequence length="113" mass="12150">MNKINQVLSISALALSVVIPVSSFAQTAMDHSKMGMSHPAAMTDGEIKKLDVTNGKVTIKHGDILHMDMPGMTMVFTVKDKSLLSQVKPGDKVKFMVVNEGGKLVVTDIQPAQ</sequence>
<keyword evidence="1" id="KW-0732">Signal</keyword>
<dbReference type="InterPro" id="IPR042230">
    <property type="entry name" value="CusF_sf"/>
</dbReference>
<dbReference type="OrthoDB" id="9180744at2"/>
<evidence type="ECO:0000313" key="2">
    <source>
        <dbReference type="EMBL" id="AWI53455.1"/>
    </source>
</evidence>
<accession>A0A2U8FQX2</accession>
<dbReference type="Gene3D" id="2.40.50.320">
    <property type="entry name" value="Copper binding periplasmic protein CusF"/>
    <property type="match status" value="1"/>
</dbReference>
<dbReference type="EMBL" id="CP029210">
    <property type="protein sequence ID" value="AWI53455.1"/>
    <property type="molecule type" value="Genomic_DNA"/>
</dbReference>